<comment type="miscellaneous">
    <text evidence="17">Bacitracin is thought to be involved in the inhibition of peptidoglycan synthesis by sequestering undecaprenyl diphosphate, thereby reducing the pool of lipid carrier available.</text>
</comment>
<feature type="transmembrane region" description="Helical" evidence="17">
    <location>
        <begin position="191"/>
        <end position="210"/>
    </location>
</feature>
<dbReference type="HAMAP" id="MF_01006">
    <property type="entry name" value="Undec_diphosphatase"/>
    <property type="match status" value="1"/>
</dbReference>
<evidence type="ECO:0000256" key="9">
    <source>
        <dbReference type="ARBA" id="ARBA00022984"/>
    </source>
</evidence>
<keyword evidence="10 17" id="KW-1133">Transmembrane helix</keyword>
<evidence type="ECO:0000256" key="17">
    <source>
        <dbReference type="HAMAP-Rule" id="MF_01006"/>
    </source>
</evidence>
<dbReference type="PANTHER" id="PTHR30622:SF2">
    <property type="entry name" value="UNDECAPRENYL-DIPHOSPHATASE"/>
    <property type="match status" value="1"/>
</dbReference>
<comment type="caution">
    <text evidence="18">The sequence shown here is derived from an EMBL/GenBank/DDBJ whole genome shotgun (WGS) entry which is preliminary data.</text>
</comment>
<organism evidence="18 19">
    <name type="scientific">Halalkalibacter alkalisediminis</name>
    <dbReference type="NCBI Taxonomy" id="935616"/>
    <lineage>
        <taxon>Bacteria</taxon>
        <taxon>Bacillati</taxon>
        <taxon>Bacillota</taxon>
        <taxon>Bacilli</taxon>
        <taxon>Bacillales</taxon>
        <taxon>Bacillaceae</taxon>
        <taxon>Halalkalibacter</taxon>
    </lineage>
</organism>
<protein>
    <recommendedName>
        <fullName evidence="4 17">Undecaprenyl-diphosphatase</fullName>
        <ecNumber evidence="3 17">3.6.1.27</ecNumber>
    </recommendedName>
    <alternativeName>
        <fullName evidence="15 17">Bacitracin resistance protein</fullName>
    </alternativeName>
    <alternativeName>
        <fullName evidence="14 17">Undecaprenyl pyrophosphate phosphatase</fullName>
    </alternativeName>
</protein>
<dbReference type="Pfam" id="PF02673">
    <property type="entry name" value="BacA"/>
    <property type="match status" value="1"/>
</dbReference>
<evidence type="ECO:0000256" key="13">
    <source>
        <dbReference type="ARBA" id="ARBA00023316"/>
    </source>
</evidence>
<evidence type="ECO:0000256" key="3">
    <source>
        <dbReference type="ARBA" id="ARBA00012374"/>
    </source>
</evidence>
<comment type="function">
    <text evidence="17">Catalyzes the dephosphorylation of undecaprenyl diphosphate (UPP). Confers resistance to bacitracin.</text>
</comment>
<accession>A0ABV6NBC5</accession>
<evidence type="ECO:0000256" key="14">
    <source>
        <dbReference type="ARBA" id="ARBA00032707"/>
    </source>
</evidence>
<feature type="transmembrane region" description="Helical" evidence="17">
    <location>
        <begin position="7"/>
        <end position="30"/>
    </location>
</feature>
<evidence type="ECO:0000256" key="12">
    <source>
        <dbReference type="ARBA" id="ARBA00023251"/>
    </source>
</evidence>
<keyword evidence="8 17" id="KW-0133">Cell shape</keyword>
<evidence type="ECO:0000256" key="10">
    <source>
        <dbReference type="ARBA" id="ARBA00022989"/>
    </source>
</evidence>
<dbReference type="EMBL" id="JBHLTR010000004">
    <property type="protein sequence ID" value="MFC0558089.1"/>
    <property type="molecule type" value="Genomic_DNA"/>
</dbReference>
<evidence type="ECO:0000256" key="15">
    <source>
        <dbReference type="ARBA" id="ARBA00032932"/>
    </source>
</evidence>
<keyword evidence="9 17" id="KW-0573">Peptidoglycan synthesis</keyword>
<feature type="transmembrane region" description="Helical" evidence="17">
    <location>
        <begin position="88"/>
        <end position="108"/>
    </location>
</feature>
<keyword evidence="13 17" id="KW-0961">Cell wall biogenesis/degradation</keyword>
<keyword evidence="7 17" id="KW-0378">Hydrolase</keyword>
<evidence type="ECO:0000313" key="18">
    <source>
        <dbReference type="EMBL" id="MFC0558089.1"/>
    </source>
</evidence>
<reference evidence="18 19" key="1">
    <citation type="submission" date="2024-09" db="EMBL/GenBank/DDBJ databases">
        <authorList>
            <person name="Sun Q."/>
            <person name="Mori K."/>
        </authorList>
    </citation>
    <scope>NUCLEOTIDE SEQUENCE [LARGE SCALE GENOMIC DNA]</scope>
    <source>
        <strain evidence="18 19">NCAIM B.02301</strain>
    </source>
</reference>
<feature type="transmembrane region" description="Helical" evidence="17">
    <location>
        <begin position="252"/>
        <end position="269"/>
    </location>
</feature>
<keyword evidence="12 17" id="KW-0046">Antibiotic resistance</keyword>
<comment type="catalytic activity">
    <reaction evidence="16 17">
        <text>di-trans,octa-cis-undecaprenyl diphosphate + H2O = di-trans,octa-cis-undecaprenyl phosphate + phosphate + H(+)</text>
        <dbReference type="Rhea" id="RHEA:28094"/>
        <dbReference type="ChEBI" id="CHEBI:15377"/>
        <dbReference type="ChEBI" id="CHEBI:15378"/>
        <dbReference type="ChEBI" id="CHEBI:43474"/>
        <dbReference type="ChEBI" id="CHEBI:58405"/>
        <dbReference type="ChEBI" id="CHEBI:60392"/>
        <dbReference type="EC" id="3.6.1.27"/>
    </reaction>
</comment>
<evidence type="ECO:0000313" key="19">
    <source>
        <dbReference type="Proteomes" id="UP001589833"/>
    </source>
</evidence>
<evidence type="ECO:0000256" key="7">
    <source>
        <dbReference type="ARBA" id="ARBA00022801"/>
    </source>
</evidence>
<evidence type="ECO:0000256" key="5">
    <source>
        <dbReference type="ARBA" id="ARBA00022475"/>
    </source>
</evidence>
<evidence type="ECO:0000256" key="2">
    <source>
        <dbReference type="ARBA" id="ARBA00010621"/>
    </source>
</evidence>
<gene>
    <name evidence="17" type="primary">uppP</name>
    <name evidence="18" type="ORF">ACFFH4_03375</name>
</gene>
<comment type="similarity">
    <text evidence="2 17">Belongs to the UppP family.</text>
</comment>
<comment type="subcellular location">
    <subcellularLocation>
        <location evidence="1 17">Cell membrane</location>
        <topology evidence="1 17">Multi-pass membrane protein</topology>
    </subcellularLocation>
</comment>
<dbReference type="PANTHER" id="PTHR30622">
    <property type="entry name" value="UNDECAPRENYL-DIPHOSPHATASE"/>
    <property type="match status" value="1"/>
</dbReference>
<dbReference type="RefSeq" id="WP_273841215.1">
    <property type="nucleotide sequence ID" value="NZ_JAQQWT010000003.1"/>
</dbReference>
<evidence type="ECO:0000256" key="6">
    <source>
        <dbReference type="ARBA" id="ARBA00022692"/>
    </source>
</evidence>
<name>A0ABV6NBC5_9BACI</name>
<keyword evidence="5 17" id="KW-1003">Cell membrane</keyword>
<dbReference type="InterPro" id="IPR003824">
    <property type="entry name" value="UppP"/>
</dbReference>
<evidence type="ECO:0000256" key="8">
    <source>
        <dbReference type="ARBA" id="ARBA00022960"/>
    </source>
</evidence>
<sequence>MNMFEAILIGFVQGISEFLPISSTALMLIIQRFLQISIGEDFKLAIETLLHIASVLAVLVYFRHDIRKILSDFWLHIQTRSPRTKTNFHFTLLIMISTIITLVVAHLLEFSLGDNFTNPSTIGVSLIITGLLLVLIEHGLTHGNRSEIQLNWRDAIIIGLGQAISLIPGISRTGSTLFTALLLGLNKRTSLRYSIMLSIPVFIGMSLMKIPEILKSYSETQLHAITAAFITSFLFALVGIKWIISMVENTKLTYFAGFCIALGILTWRFQ</sequence>
<dbReference type="EC" id="3.6.1.27" evidence="3 17"/>
<evidence type="ECO:0000256" key="4">
    <source>
        <dbReference type="ARBA" id="ARBA00021581"/>
    </source>
</evidence>
<evidence type="ECO:0000256" key="16">
    <source>
        <dbReference type="ARBA" id="ARBA00047594"/>
    </source>
</evidence>
<evidence type="ECO:0000256" key="1">
    <source>
        <dbReference type="ARBA" id="ARBA00004651"/>
    </source>
</evidence>
<feature type="transmembrane region" description="Helical" evidence="17">
    <location>
        <begin position="42"/>
        <end position="62"/>
    </location>
</feature>
<dbReference type="Proteomes" id="UP001589833">
    <property type="component" value="Unassembled WGS sequence"/>
</dbReference>
<keyword evidence="11 17" id="KW-0472">Membrane</keyword>
<feature type="transmembrane region" description="Helical" evidence="17">
    <location>
        <begin position="120"/>
        <end position="140"/>
    </location>
</feature>
<keyword evidence="19" id="KW-1185">Reference proteome</keyword>
<proteinExistence type="inferred from homology"/>
<keyword evidence="6 17" id="KW-0812">Transmembrane</keyword>
<evidence type="ECO:0000256" key="11">
    <source>
        <dbReference type="ARBA" id="ARBA00023136"/>
    </source>
</evidence>
<feature type="transmembrane region" description="Helical" evidence="17">
    <location>
        <begin position="222"/>
        <end position="240"/>
    </location>
</feature>